<comment type="caution">
    <text evidence="3">The sequence shown here is derived from an EMBL/GenBank/DDBJ whole genome shotgun (WGS) entry which is preliminary data.</text>
</comment>
<sequence length="311" mass="36042">MKYLYSFFLTITACIWIPLLIFIFPLSLLFIIPYFIIGYVTPVKKFILTFILFKTKPIKKYFWKFIYNKIASKYDRSSWTCMNYGFSKPSGIFIKNNTSEIYCLQLYHYITSGFLEYKDWKGKSLVEVGSGRGGGLSYIAKVFSPVLALGIDISQTQVDLCNSFHKQTNIKFIQGDAENLPVKDFSIDVVVNIESSHCYPNINRFLSEIRRILKPGGWFLYADFANPKIIQDIEIGVVETGMKILKKQDITENVLMSMDIENERKVNEVVNIPWPFKQAYLEFSGVKDSVIYKEFQSRNIVYVAYVIQSNN</sequence>
<evidence type="ECO:0000259" key="2">
    <source>
        <dbReference type="Pfam" id="PF08241"/>
    </source>
</evidence>
<keyword evidence="1" id="KW-1133">Transmembrane helix</keyword>
<dbReference type="SUPFAM" id="SSF53335">
    <property type="entry name" value="S-adenosyl-L-methionine-dependent methyltransferases"/>
    <property type="match status" value="1"/>
</dbReference>
<dbReference type="InterPro" id="IPR013216">
    <property type="entry name" value="Methyltransf_11"/>
</dbReference>
<dbReference type="AlphaFoldDB" id="A0A1R2CH64"/>
<keyword evidence="1" id="KW-0472">Membrane</keyword>
<name>A0A1R2CH64_9CILI</name>
<dbReference type="OrthoDB" id="506498at2759"/>
<dbReference type="GO" id="GO:0008757">
    <property type="term" value="F:S-adenosylmethionine-dependent methyltransferase activity"/>
    <property type="evidence" value="ECO:0007669"/>
    <property type="project" value="InterPro"/>
</dbReference>
<feature type="domain" description="Methyltransferase type 11" evidence="2">
    <location>
        <begin position="126"/>
        <end position="220"/>
    </location>
</feature>
<evidence type="ECO:0000313" key="4">
    <source>
        <dbReference type="Proteomes" id="UP000187209"/>
    </source>
</evidence>
<feature type="transmembrane region" description="Helical" evidence="1">
    <location>
        <begin position="31"/>
        <end position="53"/>
    </location>
</feature>
<evidence type="ECO:0000256" key="1">
    <source>
        <dbReference type="SAM" id="Phobius"/>
    </source>
</evidence>
<dbReference type="Pfam" id="PF08241">
    <property type="entry name" value="Methyltransf_11"/>
    <property type="match status" value="1"/>
</dbReference>
<reference evidence="3 4" key="1">
    <citation type="submission" date="2016-11" db="EMBL/GenBank/DDBJ databases">
        <title>The macronuclear genome of Stentor coeruleus: a giant cell with tiny introns.</title>
        <authorList>
            <person name="Slabodnick M."/>
            <person name="Ruby J.G."/>
            <person name="Reiff S.B."/>
            <person name="Swart E.C."/>
            <person name="Gosai S."/>
            <person name="Prabakaran S."/>
            <person name="Witkowska E."/>
            <person name="Larue G.E."/>
            <person name="Fisher S."/>
            <person name="Freeman R.M."/>
            <person name="Gunawardena J."/>
            <person name="Chu W."/>
            <person name="Stover N.A."/>
            <person name="Gregory B.D."/>
            <person name="Nowacki M."/>
            <person name="Derisi J."/>
            <person name="Roy S.W."/>
            <person name="Marshall W.F."/>
            <person name="Sood P."/>
        </authorList>
    </citation>
    <scope>NUCLEOTIDE SEQUENCE [LARGE SCALE GENOMIC DNA]</scope>
    <source>
        <strain evidence="3">WM001</strain>
    </source>
</reference>
<proteinExistence type="predicted"/>
<dbReference type="Proteomes" id="UP000187209">
    <property type="component" value="Unassembled WGS sequence"/>
</dbReference>
<dbReference type="EMBL" id="MPUH01000153">
    <property type="protein sequence ID" value="OMJ88347.1"/>
    <property type="molecule type" value="Genomic_DNA"/>
</dbReference>
<keyword evidence="4" id="KW-1185">Reference proteome</keyword>
<gene>
    <name evidence="3" type="ORF">SteCoe_9762</name>
</gene>
<dbReference type="CDD" id="cd02440">
    <property type="entry name" value="AdoMet_MTases"/>
    <property type="match status" value="1"/>
</dbReference>
<keyword evidence="1" id="KW-0812">Transmembrane</keyword>
<accession>A0A1R2CH64</accession>
<evidence type="ECO:0000313" key="3">
    <source>
        <dbReference type="EMBL" id="OMJ88347.1"/>
    </source>
</evidence>
<dbReference type="Gene3D" id="3.40.50.150">
    <property type="entry name" value="Vaccinia Virus protein VP39"/>
    <property type="match status" value="1"/>
</dbReference>
<feature type="transmembrane region" description="Helical" evidence="1">
    <location>
        <begin position="7"/>
        <end position="25"/>
    </location>
</feature>
<dbReference type="PANTHER" id="PTHR43591">
    <property type="entry name" value="METHYLTRANSFERASE"/>
    <property type="match status" value="1"/>
</dbReference>
<protein>
    <recommendedName>
        <fullName evidence="2">Methyltransferase type 11 domain-containing protein</fullName>
    </recommendedName>
</protein>
<organism evidence="3 4">
    <name type="scientific">Stentor coeruleus</name>
    <dbReference type="NCBI Taxonomy" id="5963"/>
    <lineage>
        <taxon>Eukaryota</taxon>
        <taxon>Sar</taxon>
        <taxon>Alveolata</taxon>
        <taxon>Ciliophora</taxon>
        <taxon>Postciliodesmatophora</taxon>
        <taxon>Heterotrichea</taxon>
        <taxon>Heterotrichida</taxon>
        <taxon>Stentoridae</taxon>
        <taxon>Stentor</taxon>
    </lineage>
</organism>
<dbReference type="InterPro" id="IPR029063">
    <property type="entry name" value="SAM-dependent_MTases_sf"/>
</dbReference>